<dbReference type="PROSITE" id="PS50127">
    <property type="entry name" value="UBC_2"/>
    <property type="match status" value="1"/>
</dbReference>
<dbReference type="InterPro" id="IPR050113">
    <property type="entry name" value="Ub_conjugating_enzyme"/>
</dbReference>
<evidence type="ECO:0000259" key="1">
    <source>
        <dbReference type="PROSITE" id="PS50127"/>
    </source>
</evidence>
<evidence type="ECO:0000313" key="3">
    <source>
        <dbReference type="RefSeq" id="XP_021811534.1"/>
    </source>
</evidence>
<dbReference type="KEGG" id="pavi:110754731"/>
<name>A0A6P5S731_PRUAV</name>
<accession>A0A6P5S731</accession>
<dbReference type="InterPro" id="IPR000608">
    <property type="entry name" value="UBC"/>
</dbReference>
<organism evidence="2 3">
    <name type="scientific">Prunus avium</name>
    <name type="common">Cherry</name>
    <name type="synonym">Cerasus avium</name>
    <dbReference type="NCBI Taxonomy" id="42229"/>
    <lineage>
        <taxon>Eukaryota</taxon>
        <taxon>Viridiplantae</taxon>
        <taxon>Streptophyta</taxon>
        <taxon>Embryophyta</taxon>
        <taxon>Tracheophyta</taxon>
        <taxon>Spermatophyta</taxon>
        <taxon>Magnoliopsida</taxon>
        <taxon>eudicotyledons</taxon>
        <taxon>Gunneridae</taxon>
        <taxon>Pentapetalae</taxon>
        <taxon>rosids</taxon>
        <taxon>fabids</taxon>
        <taxon>Rosales</taxon>
        <taxon>Rosaceae</taxon>
        <taxon>Amygdaloideae</taxon>
        <taxon>Amygdaleae</taxon>
        <taxon>Prunus</taxon>
    </lineage>
</organism>
<dbReference type="SMART" id="SM00212">
    <property type="entry name" value="UBCc"/>
    <property type="match status" value="1"/>
</dbReference>
<dbReference type="Gene3D" id="3.10.110.10">
    <property type="entry name" value="Ubiquitin Conjugating Enzyme"/>
    <property type="match status" value="1"/>
</dbReference>
<dbReference type="AlphaFoldDB" id="A0A6P5S731"/>
<dbReference type="SUPFAM" id="SSF54495">
    <property type="entry name" value="UBC-like"/>
    <property type="match status" value="1"/>
</dbReference>
<feature type="domain" description="UBC core" evidence="1">
    <location>
        <begin position="7"/>
        <end position="162"/>
    </location>
</feature>
<dbReference type="Proteomes" id="UP000515124">
    <property type="component" value="Unplaced"/>
</dbReference>
<dbReference type="PANTHER" id="PTHR24067">
    <property type="entry name" value="UBIQUITIN-CONJUGATING ENZYME E2"/>
    <property type="match status" value="1"/>
</dbReference>
<reference evidence="3" key="1">
    <citation type="submission" date="2025-08" db="UniProtKB">
        <authorList>
            <consortium name="RefSeq"/>
        </authorList>
    </citation>
    <scope>IDENTIFICATION</scope>
</reference>
<dbReference type="RefSeq" id="XP_021811534.1">
    <property type="nucleotide sequence ID" value="XM_021955842.1"/>
</dbReference>
<proteinExistence type="predicted"/>
<sequence>MAEDNCNSAEKILKEFHEIESNPSDDFKCALRDWNIYEWQFALRGPSGTEFEGGIYHGRIKFPEEYPSKPPSFMFLTENGCFKTQRDICSSRFLKWQSSWTVRYALLALIDLMPTYPDDELCSLECIKEGRRVLALKSRGAATTYGSSECQKVIDQIHQYSTQRHKRRL</sequence>
<dbReference type="GeneID" id="110754731"/>
<keyword evidence="2" id="KW-1185">Reference proteome</keyword>
<dbReference type="InterPro" id="IPR016135">
    <property type="entry name" value="UBQ-conjugating_enzyme/RWD"/>
</dbReference>
<dbReference type="Gramene" id="Pav_sc0000414.1_g090.1.br:mrna">
    <property type="protein sequence ID" value="Pav_sc0000414.1_g090.1.br:CDS:1"/>
    <property type="gene ID" value="Pav_sc0000414.1_g090.1.br"/>
</dbReference>
<dbReference type="Pfam" id="PF00179">
    <property type="entry name" value="UQ_con"/>
    <property type="match status" value="1"/>
</dbReference>
<gene>
    <name evidence="3" type="primary">LOC110754731</name>
</gene>
<protein>
    <submittedName>
        <fullName evidence="3">Ubiquitin-conjugating enzyme E2 32-like</fullName>
    </submittedName>
</protein>
<evidence type="ECO:0000313" key="2">
    <source>
        <dbReference type="Proteomes" id="UP000515124"/>
    </source>
</evidence>